<dbReference type="Gene3D" id="1.25.40.180">
    <property type="match status" value="1"/>
</dbReference>
<dbReference type="Proteomes" id="UP000038040">
    <property type="component" value="Unplaced"/>
</dbReference>
<evidence type="ECO:0000313" key="2">
    <source>
        <dbReference type="EMBL" id="VDN56066.1"/>
    </source>
</evidence>
<dbReference type="PANTHER" id="PTHR23254:SF16">
    <property type="entry name" value="CBP80_20-DEPENDENT TRANSLATION INITIATION FACTOR"/>
    <property type="match status" value="1"/>
</dbReference>
<dbReference type="PANTHER" id="PTHR23254">
    <property type="entry name" value="EIF4G DOMAIN PROTEIN"/>
    <property type="match status" value="1"/>
</dbReference>
<evidence type="ECO:0000313" key="4">
    <source>
        <dbReference type="Proteomes" id="UP000274756"/>
    </source>
</evidence>
<proteinExistence type="predicted"/>
<keyword evidence="4" id="KW-1185">Reference proteome</keyword>
<dbReference type="AlphaFoldDB" id="A0A0N4U4G8"/>
<dbReference type="GO" id="GO:0006446">
    <property type="term" value="P:regulation of translational initiation"/>
    <property type="evidence" value="ECO:0007669"/>
    <property type="project" value="TreeGrafter"/>
</dbReference>
<dbReference type="InterPro" id="IPR051367">
    <property type="entry name" value="mRNA_TranslReg/HistoneTransl"/>
</dbReference>
<feature type="compositionally biased region" description="Basic and acidic residues" evidence="1">
    <location>
        <begin position="27"/>
        <end position="48"/>
    </location>
</feature>
<evidence type="ECO:0000313" key="3">
    <source>
        <dbReference type="Proteomes" id="UP000038040"/>
    </source>
</evidence>
<evidence type="ECO:0000313" key="5">
    <source>
        <dbReference type="WBParaSite" id="DME_0000167901-mRNA-1"/>
    </source>
</evidence>
<organism evidence="3 5">
    <name type="scientific">Dracunculus medinensis</name>
    <name type="common">Guinea worm</name>
    <dbReference type="NCBI Taxonomy" id="318479"/>
    <lineage>
        <taxon>Eukaryota</taxon>
        <taxon>Metazoa</taxon>
        <taxon>Ecdysozoa</taxon>
        <taxon>Nematoda</taxon>
        <taxon>Chromadorea</taxon>
        <taxon>Rhabditida</taxon>
        <taxon>Spirurina</taxon>
        <taxon>Dracunculoidea</taxon>
        <taxon>Dracunculidae</taxon>
        <taxon>Dracunculus</taxon>
    </lineage>
</organism>
<name>A0A0N4U4G8_DRAME</name>
<accession>A0A0N4U4G8</accession>
<protein>
    <submittedName>
        <fullName evidence="5">MIF4G domain-containing protein</fullName>
    </submittedName>
</protein>
<reference evidence="2 4" key="2">
    <citation type="submission" date="2018-11" db="EMBL/GenBank/DDBJ databases">
        <authorList>
            <consortium name="Pathogen Informatics"/>
        </authorList>
    </citation>
    <scope>NUCLEOTIDE SEQUENCE [LARGE SCALE GENOMIC DNA]</scope>
</reference>
<feature type="compositionally biased region" description="Polar residues" evidence="1">
    <location>
        <begin position="1"/>
        <end position="26"/>
    </location>
</feature>
<dbReference type="STRING" id="318479.A0A0N4U4G8"/>
<feature type="region of interest" description="Disordered" evidence="1">
    <location>
        <begin position="1"/>
        <end position="52"/>
    </location>
</feature>
<dbReference type="Proteomes" id="UP000274756">
    <property type="component" value="Unassembled WGS sequence"/>
</dbReference>
<reference evidence="5" key="1">
    <citation type="submission" date="2017-02" db="UniProtKB">
        <authorList>
            <consortium name="WormBaseParasite"/>
        </authorList>
    </citation>
    <scope>IDENTIFICATION</scope>
</reference>
<sequence length="275" mass="31115">MKRSTNRNSFSSKDSFNGLNAFASSDGNDRVKKDTNKNISSAHKDSTSAKRKTLTTKEIEDLAANLRKLDFGKENSVIEQFISSNFSGDGIGESVGQMLVHLSIEENRQASKTVARIAAQLLESSAARIFYQGTIAALMHYFECRERLRADHFRIWIAFLNFVSDLYTNIGYVYEGELVDLVFQIFDYMLKAPVLDTLKIEELESLIGCLLSAGYDLERQCPEKLAVLKDLIRDAFVEVQEPWARKMILLLLELGASGWKLPPEANEYYFQHTSS</sequence>
<gene>
    <name evidence="2" type="ORF">DME_LOCUS6039</name>
</gene>
<dbReference type="GO" id="GO:0005829">
    <property type="term" value="C:cytosol"/>
    <property type="evidence" value="ECO:0007669"/>
    <property type="project" value="TreeGrafter"/>
</dbReference>
<evidence type="ECO:0000256" key="1">
    <source>
        <dbReference type="SAM" id="MobiDB-lite"/>
    </source>
</evidence>
<dbReference type="WBParaSite" id="DME_0000167901-mRNA-1">
    <property type="protein sequence ID" value="DME_0000167901-mRNA-1"/>
    <property type="gene ID" value="DME_0000167901"/>
</dbReference>
<dbReference type="OrthoDB" id="565552at2759"/>
<dbReference type="EMBL" id="UYYG01001154">
    <property type="protein sequence ID" value="VDN56066.1"/>
    <property type="molecule type" value="Genomic_DNA"/>
</dbReference>
<dbReference type="GO" id="GO:0008494">
    <property type="term" value="F:translation activator activity"/>
    <property type="evidence" value="ECO:0007669"/>
    <property type="project" value="TreeGrafter"/>
</dbReference>